<evidence type="ECO:0000313" key="4">
    <source>
        <dbReference type="Proteomes" id="UP001595828"/>
    </source>
</evidence>
<keyword evidence="4" id="KW-1185">Reference proteome</keyword>
<dbReference type="SMART" id="SM00857">
    <property type="entry name" value="Resolvase"/>
    <property type="match status" value="1"/>
</dbReference>
<dbReference type="PANTHER" id="PTHR30461">
    <property type="entry name" value="DNA-INVERTASE FROM LAMBDOID PROPHAGE"/>
    <property type="match status" value="1"/>
</dbReference>
<reference evidence="4" key="1">
    <citation type="journal article" date="2019" name="Int. J. Syst. Evol. Microbiol.">
        <title>The Global Catalogue of Microorganisms (GCM) 10K type strain sequencing project: providing services to taxonomists for standard genome sequencing and annotation.</title>
        <authorList>
            <consortium name="The Broad Institute Genomics Platform"/>
            <consortium name="The Broad Institute Genome Sequencing Center for Infectious Disease"/>
            <person name="Wu L."/>
            <person name="Ma J."/>
        </authorList>
    </citation>
    <scope>NUCLEOTIDE SEQUENCE [LARGE SCALE GENOMIC DNA]</scope>
    <source>
        <strain evidence="4">CGMCC 1.12989</strain>
    </source>
</reference>
<evidence type="ECO:0000259" key="2">
    <source>
        <dbReference type="PROSITE" id="PS51737"/>
    </source>
</evidence>
<name>A0ABV8RSU6_9SPHN</name>
<dbReference type="CDD" id="cd03768">
    <property type="entry name" value="SR_ResInv"/>
    <property type="match status" value="1"/>
</dbReference>
<dbReference type="Gene3D" id="3.40.50.1390">
    <property type="entry name" value="Resolvase, N-terminal catalytic domain"/>
    <property type="match status" value="1"/>
</dbReference>
<dbReference type="Gene3D" id="3.90.1750.20">
    <property type="entry name" value="Putative Large Serine Recombinase, Chain B, Domain 2"/>
    <property type="match status" value="1"/>
</dbReference>
<dbReference type="PROSITE" id="PS51736">
    <property type="entry name" value="RECOMBINASES_3"/>
    <property type="match status" value="1"/>
</dbReference>
<dbReference type="InterPro" id="IPR050639">
    <property type="entry name" value="SSR_resolvase"/>
</dbReference>
<dbReference type="Proteomes" id="UP001595828">
    <property type="component" value="Unassembled WGS sequence"/>
</dbReference>
<feature type="domain" description="Resolvase/invertase-type recombinase catalytic" evidence="1">
    <location>
        <begin position="8"/>
        <end position="160"/>
    </location>
</feature>
<dbReference type="InterPro" id="IPR011109">
    <property type="entry name" value="DNA_bind_recombinase_dom"/>
</dbReference>
<sequence length="538" mass="58645">MSRPAPRRCAIYTRKSSDEGLDQAFNSLDAQRDAGEAYITSQAAEGWKAIATRYDDGGFSGGTMERPGLQRLLADVEAGLVDVVVVYKIDRLTRSLADFARIVERFDARGVSFVSVTQAFNTTSSMGRLTLNVLLSFAQFEREVTGERIRDKIAASKARGMWMGGLPPLGYDLPEPGSRKLQVNADEAATVRMIFARYLAIGSVHRLASTLTDEGVVSKAHTARSGRVLGGTPLGRGALFHLLRNRIYLGQIVHKDAVHDGEHDAIVDQGLFEHVQQRLAGSATKRSPDSPRRVDKAMLAGRLFDAQGEPMSPAHSRGRSGRLYRYYVSASLQRGASRGSCLQRVAAPALEQVVTTTLERLLGQPASSDLLRAVHLKAAAIDLVLPRPAARSIAARVSDDETVTLEDDACIVTIPLCLPLRGGRRSIDAGARMQTCPDAILIGALRKAHAMLERDPRGQPIMTTAPASPYERRLLRLAFLAPDIQQAILAGRQPRSLNLEQLIHRGVPLAWSAQRAMLGFSRSANVPVMANWQPDPRD</sequence>
<accession>A0ABV8RSU6</accession>
<protein>
    <submittedName>
        <fullName evidence="3">Recombinase family protein</fullName>
    </submittedName>
</protein>
<gene>
    <name evidence="3" type="ORF">ACFO0A_13075</name>
</gene>
<dbReference type="Pfam" id="PF07508">
    <property type="entry name" value="Recombinase"/>
    <property type="match status" value="1"/>
</dbReference>
<proteinExistence type="predicted"/>
<dbReference type="Pfam" id="PF00239">
    <property type="entry name" value="Resolvase"/>
    <property type="match status" value="1"/>
</dbReference>
<dbReference type="InterPro" id="IPR006119">
    <property type="entry name" value="Resolv_N"/>
</dbReference>
<dbReference type="PROSITE" id="PS51737">
    <property type="entry name" value="RECOMBINASE_DNA_BIND"/>
    <property type="match status" value="1"/>
</dbReference>
<dbReference type="RefSeq" id="WP_379539442.1">
    <property type="nucleotide sequence ID" value="NZ_JBHSDR010000006.1"/>
</dbReference>
<dbReference type="PANTHER" id="PTHR30461:SF23">
    <property type="entry name" value="DNA RECOMBINASE-RELATED"/>
    <property type="match status" value="1"/>
</dbReference>
<dbReference type="InterPro" id="IPR038109">
    <property type="entry name" value="DNA_bind_recomb_sf"/>
</dbReference>
<dbReference type="EMBL" id="JBHSDR010000006">
    <property type="protein sequence ID" value="MFC4295987.1"/>
    <property type="molecule type" value="Genomic_DNA"/>
</dbReference>
<evidence type="ECO:0000313" key="3">
    <source>
        <dbReference type="EMBL" id="MFC4295987.1"/>
    </source>
</evidence>
<dbReference type="SUPFAM" id="SSF53041">
    <property type="entry name" value="Resolvase-like"/>
    <property type="match status" value="1"/>
</dbReference>
<dbReference type="InterPro" id="IPR036162">
    <property type="entry name" value="Resolvase-like_N_sf"/>
</dbReference>
<feature type="domain" description="Recombinase" evidence="2">
    <location>
        <begin position="168"/>
        <end position="285"/>
    </location>
</feature>
<comment type="caution">
    <text evidence="3">The sequence shown here is derived from an EMBL/GenBank/DDBJ whole genome shotgun (WGS) entry which is preliminary data.</text>
</comment>
<evidence type="ECO:0000259" key="1">
    <source>
        <dbReference type="PROSITE" id="PS51736"/>
    </source>
</evidence>
<organism evidence="3 4">
    <name type="scientific">Novosphingobium tardum</name>
    <dbReference type="NCBI Taxonomy" id="1538021"/>
    <lineage>
        <taxon>Bacteria</taxon>
        <taxon>Pseudomonadati</taxon>
        <taxon>Pseudomonadota</taxon>
        <taxon>Alphaproteobacteria</taxon>
        <taxon>Sphingomonadales</taxon>
        <taxon>Sphingomonadaceae</taxon>
        <taxon>Novosphingobium</taxon>
    </lineage>
</organism>